<evidence type="ECO:0000256" key="4">
    <source>
        <dbReference type="ARBA" id="ARBA00022679"/>
    </source>
</evidence>
<evidence type="ECO:0000313" key="9">
    <source>
        <dbReference type="Proteomes" id="UP000094570"/>
    </source>
</evidence>
<dbReference type="EC" id="2.1.1.198" evidence="6"/>
<dbReference type="Proteomes" id="UP000094570">
    <property type="component" value="Unassembled WGS sequence"/>
</dbReference>
<keyword evidence="3 6" id="KW-0489">Methyltransferase</keyword>
<keyword evidence="4 6" id="KW-0808">Transferase</keyword>
<comment type="catalytic activity">
    <reaction evidence="6">
        <text>cytidine(1402) in 16S rRNA + S-adenosyl-L-methionine = 2'-O-methylcytidine(1402) in 16S rRNA + S-adenosyl-L-homocysteine + H(+)</text>
        <dbReference type="Rhea" id="RHEA:42924"/>
        <dbReference type="Rhea" id="RHEA-COMP:10285"/>
        <dbReference type="Rhea" id="RHEA-COMP:10286"/>
        <dbReference type="ChEBI" id="CHEBI:15378"/>
        <dbReference type="ChEBI" id="CHEBI:57856"/>
        <dbReference type="ChEBI" id="CHEBI:59789"/>
        <dbReference type="ChEBI" id="CHEBI:74495"/>
        <dbReference type="ChEBI" id="CHEBI:82748"/>
        <dbReference type="EC" id="2.1.1.198"/>
    </reaction>
</comment>
<keyword evidence="1 6" id="KW-0963">Cytoplasm</keyword>
<feature type="domain" description="Tetrapyrrole methylase" evidence="7">
    <location>
        <begin position="16"/>
        <end position="216"/>
    </location>
</feature>
<dbReference type="Pfam" id="PF00590">
    <property type="entry name" value="TP_methylase"/>
    <property type="match status" value="1"/>
</dbReference>
<evidence type="ECO:0000256" key="5">
    <source>
        <dbReference type="ARBA" id="ARBA00022691"/>
    </source>
</evidence>
<name>A0A1E3G3A7_9BACT</name>
<dbReference type="InterPro" id="IPR014777">
    <property type="entry name" value="4pyrrole_Mease_sub1"/>
</dbReference>
<dbReference type="EMBL" id="LWAF01000010">
    <property type="protein sequence ID" value="ODN30168.1"/>
    <property type="molecule type" value="Genomic_DNA"/>
</dbReference>
<dbReference type="RefSeq" id="WP_069293453.1">
    <property type="nucleotide sequence ID" value="NZ_CP140110.1"/>
</dbReference>
<evidence type="ECO:0000256" key="3">
    <source>
        <dbReference type="ARBA" id="ARBA00022603"/>
    </source>
</evidence>
<comment type="function">
    <text evidence="6">Catalyzes the 2'-O-methylation of the ribose of cytidine 1402 (C1402) in 16S rRNA.</text>
</comment>
<proteinExistence type="inferred from homology"/>
<dbReference type="InterPro" id="IPR000878">
    <property type="entry name" value="4pyrrol_Mease"/>
</dbReference>
<dbReference type="InterPro" id="IPR008189">
    <property type="entry name" value="rRNA_ssu_MeTfrase_I"/>
</dbReference>
<dbReference type="InterPro" id="IPR018063">
    <property type="entry name" value="SAM_MeTrfase_RsmI_CS"/>
</dbReference>
<reference evidence="9" key="1">
    <citation type="submission" date="2016-04" db="EMBL/GenBank/DDBJ databases">
        <title>The genome sequence project of a novel Fervidobacterium isolate from a hot spring in Thailand.</title>
        <authorList>
            <person name="Gonzalez J.M."/>
            <person name="Cuecas A."/>
            <person name="Kanoksilapatham W."/>
        </authorList>
    </citation>
    <scope>NUCLEOTIDE SEQUENCE [LARGE SCALE GENOMIC DNA]</scope>
    <source>
        <strain evidence="9">FC2004</strain>
    </source>
</reference>
<dbReference type="GO" id="GO:0005737">
    <property type="term" value="C:cytoplasm"/>
    <property type="evidence" value="ECO:0007669"/>
    <property type="project" value="UniProtKB-SubCell"/>
</dbReference>
<dbReference type="FunFam" id="3.30.950.10:FF:000002">
    <property type="entry name" value="Ribosomal RNA small subunit methyltransferase I"/>
    <property type="match status" value="1"/>
</dbReference>
<dbReference type="PROSITE" id="PS01296">
    <property type="entry name" value="RSMI"/>
    <property type="match status" value="1"/>
</dbReference>
<evidence type="ECO:0000256" key="2">
    <source>
        <dbReference type="ARBA" id="ARBA00022552"/>
    </source>
</evidence>
<dbReference type="PANTHER" id="PTHR46111:SF1">
    <property type="entry name" value="RIBOSOMAL RNA SMALL SUBUNIT METHYLTRANSFERASE I"/>
    <property type="match status" value="1"/>
</dbReference>
<dbReference type="InterPro" id="IPR035996">
    <property type="entry name" value="4pyrrol_Methylase_sf"/>
</dbReference>
<evidence type="ECO:0000256" key="1">
    <source>
        <dbReference type="ARBA" id="ARBA00022490"/>
    </source>
</evidence>
<comment type="similarity">
    <text evidence="6">Belongs to the methyltransferase superfamily. RsmI family.</text>
</comment>
<protein>
    <recommendedName>
        <fullName evidence="6">Ribosomal RNA small subunit methyltransferase I</fullName>
        <ecNumber evidence="6">2.1.1.198</ecNumber>
    </recommendedName>
    <alternativeName>
        <fullName evidence="6">16S rRNA 2'-O-ribose C1402 methyltransferase</fullName>
    </alternativeName>
    <alternativeName>
        <fullName evidence="6">rRNA (cytidine-2'-O-)-methyltransferase RsmI</fullName>
    </alternativeName>
</protein>
<comment type="caution">
    <text evidence="8">The sequence shown here is derived from an EMBL/GenBank/DDBJ whole genome shotgun (WGS) entry which is preliminary data.</text>
</comment>
<dbReference type="OrthoDB" id="9809084at2"/>
<organism evidence="8 9">
    <name type="scientific">Fervidobacterium thailandense</name>
    <dbReference type="NCBI Taxonomy" id="1008305"/>
    <lineage>
        <taxon>Bacteria</taxon>
        <taxon>Thermotogati</taxon>
        <taxon>Thermotogota</taxon>
        <taxon>Thermotogae</taxon>
        <taxon>Thermotogales</taxon>
        <taxon>Fervidobacteriaceae</taxon>
        <taxon>Fervidobacterium</taxon>
    </lineage>
</organism>
<dbReference type="GO" id="GO:0070677">
    <property type="term" value="F:rRNA (cytosine-2'-O-)-methyltransferase activity"/>
    <property type="evidence" value="ECO:0007669"/>
    <property type="project" value="UniProtKB-UniRule"/>
</dbReference>
<dbReference type="InterPro" id="IPR014776">
    <property type="entry name" value="4pyrrole_Mease_sub2"/>
</dbReference>
<dbReference type="PANTHER" id="PTHR46111">
    <property type="entry name" value="RIBOSOMAL RNA SMALL SUBUNIT METHYLTRANSFERASE I"/>
    <property type="match status" value="1"/>
</dbReference>
<dbReference type="SUPFAM" id="SSF53790">
    <property type="entry name" value="Tetrapyrrole methylase"/>
    <property type="match status" value="1"/>
</dbReference>
<evidence type="ECO:0000256" key="6">
    <source>
        <dbReference type="HAMAP-Rule" id="MF_01877"/>
    </source>
</evidence>
<dbReference type="AlphaFoldDB" id="A0A1E3G3A7"/>
<dbReference type="HAMAP" id="MF_01877">
    <property type="entry name" value="16SrRNA_methyltr_I"/>
    <property type="match status" value="1"/>
</dbReference>
<keyword evidence="2 6" id="KW-0698">rRNA processing</keyword>
<dbReference type="CDD" id="cd11648">
    <property type="entry name" value="RsmI"/>
    <property type="match status" value="1"/>
</dbReference>
<dbReference type="NCBIfam" id="TIGR00096">
    <property type="entry name" value="16S rRNA (cytidine(1402)-2'-O)-methyltransferase"/>
    <property type="match status" value="1"/>
</dbReference>
<dbReference type="Gene3D" id="3.30.950.10">
    <property type="entry name" value="Methyltransferase, Cobalt-precorrin-4 Transmethylase, Domain 2"/>
    <property type="match status" value="1"/>
</dbReference>
<dbReference type="STRING" id="1008305.A4H02_07015"/>
<accession>A0A1E3G3A7</accession>
<comment type="subcellular location">
    <subcellularLocation>
        <location evidence="6">Cytoplasm</location>
    </subcellularLocation>
</comment>
<dbReference type="FunFam" id="3.40.1010.10:FF:000007">
    <property type="entry name" value="Ribosomal RNA small subunit methyltransferase I"/>
    <property type="match status" value="1"/>
</dbReference>
<dbReference type="Gene3D" id="3.40.1010.10">
    <property type="entry name" value="Cobalt-precorrin-4 Transmethylase, Domain 1"/>
    <property type="match status" value="1"/>
</dbReference>
<keyword evidence="5 6" id="KW-0949">S-adenosyl-L-methionine</keyword>
<gene>
    <name evidence="6" type="primary">rsmI</name>
    <name evidence="8" type="ORF">A4H02_07015</name>
</gene>
<evidence type="ECO:0000313" key="8">
    <source>
        <dbReference type="EMBL" id="ODN30168.1"/>
    </source>
</evidence>
<sequence>MEERLETTRNFAEPGTFYIVGTPIGNLMDVTIRALKILRTVDVVLAEDTRRTSKLLKSYNIDAKLMTFNEHASEKKIEEIIEILKSGKSVAQVSDAGMPVISDPGARLVRRCREEGIKVQVIPGPSALTSAVAACGLSGTHFYFIGFMPRDKKRRRLLRKLKDCELVKTVVFFESPERLRKTLEDVLQILGDVQICVARELTKLHEEVFCGTVSEALTHFKEPLGEITVVLRIERGSSDVED</sequence>
<evidence type="ECO:0000259" key="7">
    <source>
        <dbReference type="Pfam" id="PF00590"/>
    </source>
</evidence>
<dbReference type="PIRSF" id="PIRSF005917">
    <property type="entry name" value="MTase_YraL"/>
    <property type="match status" value="1"/>
</dbReference>
<keyword evidence="9" id="KW-1185">Reference proteome</keyword>